<evidence type="ECO:0000313" key="18">
    <source>
        <dbReference type="EMBL" id="RGS70649.1"/>
    </source>
</evidence>
<evidence type="ECO:0000256" key="1">
    <source>
        <dbReference type="ARBA" id="ARBA00000085"/>
    </source>
</evidence>
<dbReference type="Gene3D" id="3.30.450.20">
    <property type="entry name" value="PAS domain"/>
    <property type="match status" value="1"/>
</dbReference>
<evidence type="ECO:0000256" key="4">
    <source>
        <dbReference type="ARBA" id="ARBA00022475"/>
    </source>
</evidence>
<dbReference type="Proteomes" id="UP000266376">
    <property type="component" value="Unassembled WGS sequence"/>
</dbReference>
<dbReference type="EC" id="2.7.13.3" evidence="3"/>
<name>A0A395XRI7_9FIRM</name>
<evidence type="ECO:0000256" key="12">
    <source>
        <dbReference type="SAM" id="Coils"/>
    </source>
</evidence>
<evidence type="ECO:0000256" key="6">
    <source>
        <dbReference type="ARBA" id="ARBA00022679"/>
    </source>
</evidence>
<dbReference type="EMBL" id="QSAJ01000006">
    <property type="protein sequence ID" value="RGW54846.1"/>
    <property type="molecule type" value="Genomic_DNA"/>
</dbReference>
<comment type="caution">
    <text evidence="20">The sequence shown here is derived from an EMBL/GenBank/DDBJ whole genome shotgun (WGS) entry which is preliminary data.</text>
</comment>
<evidence type="ECO:0000313" key="26">
    <source>
        <dbReference type="Proteomes" id="UP000285652"/>
    </source>
</evidence>
<evidence type="ECO:0000256" key="10">
    <source>
        <dbReference type="ARBA" id="ARBA00023012"/>
    </source>
</evidence>
<keyword evidence="23" id="KW-1185">Reference proteome</keyword>
<dbReference type="InterPro" id="IPR050640">
    <property type="entry name" value="Bact_2-comp_sensor_kinase"/>
</dbReference>
<evidence type="ECO:0000256" key="5">
    <source>
        <dbReference type="ARBA" id="ARBA00022553"/>
    </source>
</evidence>
<dbReference type="AlphaFoldDB" id="A0A395XRI7"/>
<dbReference type="GO" id="GO:0000155">
    <property type="term" value="F:phosphorelay sensor kinase activity"/>
    <property type="evidence" value="ECO:0007669"/>
    <property type="project" value="InterPro"/>
</dbReference>
<evidence type="ECO:0000313" key="24">
    <source>
        <dbReference type="Proteomes" id="UP000266376"/>
    </source>
</evidence>
<evidence type="ECO:0000313" key="23">
    <source>
        <dbReference type="Proteomes" id="UP000261055"/>
    </source>
</evidence>
<dbReference type="InterPro" id="IPR033479">
    <property type="entry name" value="dCache_1"/>
</dbReference>
<dbReference type="PROSITE" id="PS50885">
    <property type="entry name" value="HAMP"/>
    <property type="match status" value="1"/>
</dbReference>
<feature type="transmembrane region" description="Helical" evidence="13">
    <location>
        <begin position="20"/>
        <end position="41"/>
    </location>
</feature>
<keyword evidence="6" id="KW-0808">Transferase</keyword>
<dbReference type="EMBL" id="QRQQ01000005">
    <property type="protein sequence ID" value="RHN16398.1"/>
    <property type="molecule type" value="Genomic_DNA"/>
</dbReference>
<dbReference type="InterPro" id="IPR005467">
    <property type="entry name" value="His_kinase_dom"/>
</dbReference>
<dbReference type="Proteomes" id="UP000261055">
    <property type="component" value="Unassembled WGS sequence"/>
</dbReference>
<proteinExistence type="predicted"/>
<evidence type="ECO:0000313" key="16">
    <source>
        <dbReference type="EMBL" id="RGN93936.1"/>
    </source>
</evidence>
<protein>
    <recommendedName>
        <fullName evidence="3">histidine kinase</fullName>
        <ecNumber evidence="3">2.7.13.3</ecNumber>
    </recommendedName>
</protein>
<feature type="coiled-coil region" evidence="12">
    <location>
        <begin position="359"/>
        <end position="391"/>
    </location>
</feature>
<evidence type="ECO:0000313" key="27">
    <source>
        <dbReference type="Proteomes" id="UP000285981"/>
    </source>
</evidence>
<feature type="domain" description="Histidine kinase" evidence="14">
    <location>
        <begin position="481"/>
        <end position="588"/>
    </location>
</feature>
<dbReference type="Gene3D" id="3.30.565.10">
    <property type="entry name" value="Histidine kinase-like ATPase, C-terminal domain"/>
    <property type="match status" value="1"/>
</dbReference>
<dbReference type="PANTHER" id="PTHR34220:SF7">
    <property type="entry name" value="SENSOR HISTIDINE KINASE YPDA"/>
    <property type="match status" value="1"/>
</dbReference>
<evidence type="ECO:0000313" key="17">
    <source>
        <dbReference type="EMBL" id="RGO49221.1"/>
    </source>
</evidence>
<evidence type="ECO:0000256" key="7">
    <source>
        <dbReference type="ARBA" id="ARBA00022692"/>
    </source>
</evidence>
<dbReference type="EMBL" id="QRWH01000007">
    <property type="protein sequence ID" value="RGT08733.1"/>
    <property type="molecule type" value="Genomic_DNA"/>
</dbReference>
<dbReference type="PROSITE" id="PS50109">
    <property type="entry name" value="HIS_KIN"/>
    <property type="match status" value="1"/>
</dbReference>
<sequence>MRGKESVKKRKGGFNIQSIIMSVLMASTLITITIMGLLLYYRFKLAMDNTAVSNTEATVESSVDRLNSDLLDIRQIFNAANYNIIQEFDISSQEFAKQFSLLYETNSDKIQSMALYGSDGNLIASEPVSLEKENVEIKNQDWYQNAENAIENIHFSMPHVQNLFQDGTYRYHRVISLSRSVDINDGDRPGSGVLLVDMKYSVVENVLKQINESSDGVYYYVCNRDGELLYHPRRAEIDRELFKENSLKAAGYEDGVYEISSGDGKENVIVGSISYTGWKLIGVIPESVQTANINNFRYYIFTTIIILMMLLLEGNRLISQKVSKPIRELDASVKAYEAGEKPDIYIGGSLEVRHLGHSVQKSYEQIEQLMEEIMRQQNERRKSELDALQSQINPHFLYNTLESITWMVEAQKNREAVIMISELAKLLRVSLSRGKTIIPIKDELQHSRSYMNIQLVRYKERFKIDFQIDEELYNYCIVKLVIQPILENAIYYGVGHMDEDDDGRIVVSGEKKDNDIYISIEDNGMGMRKEVLENILTDNNKVPKHGSGVGVINVHSRIKLMFGEGYGLTVYSEPDEGTKVVIHIPAIPYTKENAEKLEMQKYSQRGNAHEKE</sequence>
<evidence type="ECO:0000259" key="14">
    <source>
        <dbReference type="PROSITE" id="PS50109"/>
    </source>
</evidence>
<dbReference type="InterPro" id="IPR003594">
    <property type="entry name" value="HATPase_dom"/>
</dbReference>
<evidence type="ECO:0000256" key="13">
    <source>
        <dbReference type="SAM" id="Phobius"/>
    </source>
</evidence>
<evidence type="ECO:0000313" key="21">
    <source>
        <dbReference type="EMBL" id="RHN16398.1"/>
    </source>
</evidence>
<evidence type="ECO:0000256" key="2">
    <source>
        <dbReference type="ARBA" id="ARBA00004651"/>
    </source>
</evidence>
<organism evidence="20 24">
    <name type="scientific">Dorea formicigenerans</name>
    <dbReference type="NCBI Taxonomy" id="39486"/>
    <lineage>
        <taxon>Bacteria</taxon>
        <taxon>Bacillati</taxon>
        <taxon>Bacillota</taxon>
        <taxon>Clostridia</taxon>
        <taxon>Lachnospirales</taxon>
        <taxon>Lachnospiraceae</taxon>
        <taxon>Dorea</taxon>
    </lineage>
</organism>
<dbReference type="InterPro" id="IPR010559">
    <property type="entry name" value="Sig_transdc_His_kin_internal"/>
</dbReference>
<dbReference type="EMBL" id="QRVU01000028">
    <property type="protein sequence ID" value="RGS70649.1"/>
    <property type="molecule type" value="Genomic_DNA"/>
</dbReference>
<evidence type="ECO:0000256" key="9">
    <source>
        <dbReference type="ARBA" id="ARBA00022989"/>
    </source>
</evidence>
<keyword evidence="10" id="KW-0902">Two-component regulatory system</keyword>
<dbReference type="Proteomes" id="UP000285652">
    <property type="component" value="Unassembled WGS sequence"/>
</dbReference>
<dbReference type="EMBL" id="QSVB01000001">
    <property type="protein sequence ID" value="RGN93936.1"/>
    <property type="molecule type" value="Genomic_DNA"/>
</dbReference>
<dbReference type="Pfam" id="PF06580">
    <property type="entry name" value="His_kinase"/>
    <property type="match status" value="1"/>
</dbReference>
<keyword evidence="4" id="KW-1003">Cell membrane</keyword>
<comment type="catalytic activity">
    <reaction evidence="1">
        <text>ATP + protein L-histidine = ADP + protein N-phospho-L-histidine.</text>
        <dbReference type="EC" id="2.7.13.3"/>
    </reaction>
</comment>
<feature type="domain" description="HAMP" evidence="15">
    <location>
        <begin position="320"/>
        <end position="371"/>
    </location>
</feature>
<dbReference type="Pfam" id="PF02743">
    <property type="entry name" value="dCache_1"/>
    <property type="match status" value="1"/>
</dbReference>
<evidence type="ECO:0000313" key="25">
    <source>
        <dbReference type="Proteomes" id="UP000283630"/>
    </source>
</evidence>
<evidence type="ECO:0000313" key="20">
    <source>
        <dbReference type="EMBL" id="RGW54846.1"/>
    </source>
</evidence>
<evidence type="ECO:0000256" key="3">
    <source>
        <dbReference type="ARBA" id="ARBA00012438"/>
    </source>
</evidence>
<dbReference type="EMBL" id="QSVQ01000013">
    <property type="protein sequence ID" value="RGO49221.1"/>
    <property type="molecule type" value="Genomic_DNA"/>
</dbReference>
<dbReference type="SUPFAM" id="SSF55874">
    <property type="entry name" value="ATPase domain of HSP90 chaperone/DNA topoisomerase II/histidine kinase"/>
    <property type="match status" value="1"/>
</dbReference>
<dbReference type="Proteomes" id="UP000260841">
    <property type="component" value="Unassembled WGS sequence"/>
</dbReference>
<dbReference type="InterPro" id="IPR003660">
    <property type="entry name" value="HAMP_dom"/>
</dbReference>
<keyword evidence="8 20" id="KW-0418">Kinase</keyword>
<keyword evidence="7 13" id="KW-0812">Transmembrane</keyword>
<evidence type="ECO:0000256" key="8">
    <source>
        <dbReference type="ARBA" id="ARBA00022777"/>
    </source>
</evidence>
<dbReference type="GO" id="GO:0005886">
    <property type="term" value="C:plasma membrane"/>
    <property type="evidence" value="ECO:0007669"/>
    <property type="project" value="UniProtKB-SubCell"/>
</dbReference>
<dbReference type="Pfam" id="PF02518">
    <property type="entry name" value="HATPase_c"/>
    <property type="match status" value="1"/>
</dbReference>
<dbReference type="PANTHER" id="PTHR34220">
    <property type="entry name" value="SENSOR HISTIDINE KINASE YPDA"/>
    <property type="match status" value="1"/>
</dbReference>
<dbReference type="RefSeq" id="WP_117605797.1">
    <property type="nucleotide sequence ID" value="NZ_QRQQ01000005.1"/>
</dbReference>
<keyword evidence="11 13" id="KW-0472">Membrane</keyword>
<dbReference type="SMART" id="SM00387">
    <property type="entry name" value="HATPase_c"/>
    <property type="match status" value="1"/>
</dbReference>
<reference evidence="22 23" key="1">
    <citation type="submission" date="2018-08" db="EMBL/GenBank/DDBJ databases">
        <title>A genome reference for cultivated species of the human gut microbiota.</title>
        <authorList>
            <person name="Zou Y."/>
            <person name="Xue W."/>
            <person name="Luo G."/>
        </authorList>
    </citation>
    <scope>NUCLEOTIDE SEQUENCE [LARGE SCALE GENOMIC DNA]</scope>
    <source>
        <strain evidence="20 24">AF12-11</strain>
        <strain evidence="19 25">AF19-4AC</strain>
        <strain evidence="18 27">AF21-25</strain>
        <strain evidence="21 26">AF31-13BH</strain>
        <strain evidence="17 23">OM02-12</strain>
        <strain evidence="16 22">OM03-2</strain>
    </source>
</reference>
<dbReference type="Proteomes" id="UP000285981">
    <property type="component" value="Unassembled WGS sequence"/>
</dbReference>
<evidence type="ECO:0000256" key="11">
    <source>
        <dbReference type="ARBA" id="ARBA00023136"/>
    </source>
</evidence>
<evidence type="ECO:0000259" key="15">
    <source>
        <dbReference type="PROSITE" id="PS50885"/>
    </source>
</evidence>
<keyword evidence="5" id="KW-0597">Phosphoprotein</keyword>
<comment type="subcellular location">
    <subcellularLocation>
        <location evidence="2">Cell membrane</location>
        <topology evidence="2">Multi-pass membrane protein</topology>
    </subcellularLocation>
</comment>
<dbReference type="PRINTS" id="PR00344">
    <property type="entry name" value="BCTRLSENSOR"/>
</dbReference>
<evidence type="ECO:0000313" key="19">
    <source>
        <dbReference type="EMBL" id="RGT08733.1"/>
    </source>
</evidence>
<evidence type="ECO:0000313" key="22">
    <source>
        <dbReference type="Proteomes" id="UP000260841"/>
    </source>
</evidence>
<gene>
    <name evidence="20" type="ORF">DWV67_03730</name>
    <name evidence="19" type="ORF">DWX53_09155</name>
    <name evidence="18" type="ORF">DWX78_07060</name>
    <name evidence="21" type="ORF">DWZ24_08015</name>
    <name evidence="17" type="ORF">DXB12_10860</name>
    <name evidence="16" type="ORF">DXB36_01505</name>
</gene>
<accession>A0A395XRI7</accession>
<dbReference type="InterPro" id="IPR036890">
    <property type="entry name" value="HATPase_C_sf"/>
</dbReference>
<dbReference type="Proteomes" id="UP000283630">
    <property type="component" value="Unassembled WGS sequence"/>
</dbReference>
<keyword evidence="9 13" id="KW-1133">Transmembrane helix</keyword>
<keyword evidence="12" id="KW-0175">Coiled coil</keyword>
<dbReference type="InterPro" id="IPR004358">
    <property type="entry name" value="Sig_transdc_His_kin-like_C"/>
</dbReference>